<dbReference type="EMBL" id="NFZW01000001">
    <property type="protein sequence ID" value="RFA39295.1"/>
    <property type="molecule type" value="Genomic_DNA"/>
</dbReference>
<keyword evidence="3" id="KW-1003">Cell membrane</keyword>
<feature type="transmembrane region" description="Helical" evidence="10">
    <location>
        <begin position="39"/>
        <end position="63"/>
    </location>
</feature>
<keyword evidence="8 10" id="KW-0472">Membrane</keyword>
<dbReference type="AlphaFoldDB" id="A0A3E0X3P5"/>
<keyword evidence="4" id="KW-0997">Cell inner membrane</keyword>
<dbReference type="Proteomes" id="UP000256763">
    <property type="component" value="Unassembled WGS sequence"/>
</dbReference>
<keyword evidence="2" id="KW-0813">Transport</keyword>
<evidence type="ECO:0000256" key="5">
    <source>
        <dbReference type="ARBA" id="ARBA00022692"/>
    </source>
</evidence>
<evidence type="ECO:0000256" key="2">
    <source>
        <dbReference type="ARBA" id="ARBA00022448"/>
    </source>
</evidence>
<keyword evidence="5 10" id="KW-0812">Transmembrane</keyword>
<comment type="caution">
    <text evidence="12">The sequence shown here is derived from an EMBL/GenBank/DDBJ whole genome shotgun (WGS) entry which is preliminary data.</text>
</comment>
<evidence type="ECO:0000259" key="11">
    <source>
        <dbReference type="Pfam" id="PF11356"/>
    </source>
</evidence>
<protein>
    <recommendedName>
        <fullName evidence="11">Type II secretion system protein GspC N-terminal domain-containing protein</fullName>
    </recommendedName>
</protein>
<organism evidence="12 13">
    <name type="scientific">Alkalilimnicola ehrlichii</name>
    <dbReference type="NCBI Taxonomy" id="351052"/>
    <lineage>
        <taxon>Bacteria</taxon>
        <taxon>Pseudomonadati</taxon>
        <taxon>Pseudomonadota</taxon>
        <taxon>Gammaproteobacteria</taxon>
        <taxon>Chromatiales</taxon>
        <taxon>Ectothiorhodospiraceae</taxon>
        <taxon>Alkalilimnicola</taxon>
    </lineage>
</organism>
<dbReference type="GO" id="GO:0005886">
    <property type="term" value="C:plasma membrane"/>
    <property type="evidence" value="ECO:0007669"/>
    <property type="project" value="UniProtKB-SubCell"/>
</dbReference>
<feature type="region of interest" description="Disordered" evidence="9">
    <location>
        <begin position="187"/>
        <end position="218"/>
    </location>
</feature>
<keyword evidence="6" id="KW-0653">Protein transport</keyword>
<dbReference type="Pfam" id="PF11356">
    <property type="entry name" value="T2SSC"/>
    <property type="match status" value="1"/>
</dbReference>
<gene>
    <name evidence="12" type="ORF">CAL65_00265</name>
</gene>
<feature type="compositionally biased region" description="Basic residues" evidence="9">
    <location>
        <begin position="206"/>
        <end position="218"/>
    </location>
</feature>
<dbReference type="GO" id="GO:0015031">
    <property type="term" value="P:protein transport"/>
    <property type="evidence" value="ECO:0007669"/>
    <property type="project" value="UniProtKB-KW"/>
</dbReference>
<evidence type="ECO:0000256" key="1">
    <source>
        <dbReference type="ARBA" id="ARBA00004533"/>
    </source>
</evidence>
<proteinExistence type="predicted"/>
<evidence type="ECO:0000256" key="9">
    <source>
        <dbReference type="SAM" id="MobiDB-lite"/>
    </source>
</evidence>
<keyword evidence="13" id="KW-1185">Reference proteome</keyword>
<evidence type="ECO:0000256" key="6">
    <source>
        <dbReference type="ARBA" id="ARBA00022927"/>
    </source>
</evidence>
<evidence type="ECO:0000256" key="3">
    <source>
        <dbReference type="ARBA" id="ARBA00022475"/>
    </source>
</evidence>
<comment type="subcellular location">
    <subcellularLocation>
        <location evidence="1">Cell inner membrane</location>
    </subcellularLocation>
</comment>
<reference evidence="13" key="1">
    <citation type="submission" date="2017-05" db="EMBL/GenBank/DDBJ databases">
        <authorList>
            <person name="Sharma S."/>
            <person name="Sidhu C."/>
            <person name="Pinnaka A.K."/>
        </authorList>
    </citation>
    <scope>NUCLEOTIDE SEQUENCE [LARGE SCALE GENOMIC DNA]</scope>
    <source>
        <strain evidence="13">AK93</strain>
    </source>
</reference>
<feature type="domain" description="Type II secretion system protein GspC N-terminal" evidence="11">
    <location>
        <begin position="45"/>
        <end position="182"/>
    </location>
</feature>
<dbReference type="InterPro" id="IPR024961">
    <property type="entry name" value="T2SS_GspC_N"/>
</dbReference>
<dbReference type="Gene3D" id="2.30.30.830">
    <property type="match status" value="1"/>
</dbReference>
<evidence type="ECO:0000256" key="7">
    <source>
        <dbReference type="ARBA" id="ARBA00022989"/>
    </source>
</evidence>
<name>A0A3E0X3P5_9GAMM</name>
<evidence type="ECO:0000256" key="8">
    <source>
        <dbReference type="ARBA" id="ARBA00023136"/>
    </source>
</evidence>
<evidence type="ECO:0000313" key="12">
    <source>
        <dbReference type="EMBL" id="RFA39295.1"/>
    </source>
</evidence>
<evidence type="ECO:0000256" key="4">
    <source>
        <dbReference type="ARBA" id="ARBA00022519"/>
    </source>
</evidence>
<evidence type="ECO:0000256" key="10">
    <source>
        <dbReference type="SAM" id="Phobius"/>
    </source>
</evidence>
<evidence type="ECO:0000313" key="13">
    <source>
        <dbReference type="Proteomes" id="UP000256763"/>
    </source>
</evidence>
<accession>A0A3E0X3P5</accession>
<sequence>MYKQITKLNIYFLAGRLYHVKYSIATLNQALQPQVLDRLALAAAVLLVILLGHGLANFTWSVIPQSREAAPPPQPIAASATEQRPAGNDYRRLASISLFGEASPDDVATAPIEAPDTRLNLTLRGILFNSNPDQARAIIAAPGRADEHYRVGQEISRGVQIDRILADRVILRRDGQYETLRLPEDRLDDVASAPRRRGNPAAPSRVRLRKRRPPIPKT</sequence>
<keyword evidence="7 10" id="KW-1133">Transmembrane helix</keyword>